<dbReference type="GO" id="GO:0005737">
    <property type="term" value="C:cytoplasm"/>
    <property type="evidence" value="ECO:0007669"/>
    <property type="project" value="TreeGrafter"/>
</dbReference>
<dbReference type="GO" id="GO:0043005">
    <property type="term" value="C:neuron projection"/>
    <property type="evidence" value="ECO:0007669"/>
    <property type="project" value="TreeGrafter"/>
</dbReference>
<dbReference type="OrthoDB" id="10033548at2759"/>
<feature type="region of interest" description="Disordered" evidence="1">
    <location>
        <begin position="71"/>
        <end position="125"/>
    </location>
</feature>
<proteinExistence type="predicted"/>
<dbReference type="Gene3D" id="3.30.70.330">
    <property type="match status" value="1"/>
</dbReference>
<dbReference type="Pfam" id="PF16367">
    <property type="entry name" value="RRM_7"/>
    <property type="match status" value="1"/>
</dbReference>
<evidence type="ECO:0000256" key="1">
    <source>
        <dbReference type="SAM" id="MobiDB-lite"/>
    </source>
</evidence>
<dbReference type="EMBL" id="CAAALY010066506">
    <property type="protein sequence ID" value="VEL24209.1"/>
    <property type="molecule type" value="Genomic_DNA"/>
</dbReference>
<dbReference type="GO" id="GO:0005634">
    <property type="term" value="C:nucleus"/>
    <property type="evidence" value="ECO:0007669"/>
    <property type="project" value="TreeGrafter"/>
</dbReference>
<dbReference type="GO" id="GO:2000766">
    <property type="term" value="P:negative regulation of cytoplasmic translation"/>
    <property type="evidence" value="ECO:0007669"/>
    <property type="project" value="TreeGrafter"/>
</dbReference>
<gene>
    <name evidence="3" type="ORF">PXEA_LOCUS17649</name>
</gene>
<dbReference type="GO" id="GO:0000900">
    <property type="term" value="F:mRNA regulatory element binding translation repressor activity"/>
    <property type="evidence" value="ECO:0007669"/>
    <property type="project" value="TreeGrafter"/>
</dbReference>
<organism evidence="3 4">
    <name type="scientific">Protopolystoma xenopodis</name>
    <dbReference type="NCBI Taxonomy" id="117903"/>
    <lineage>
        <taxon>Eukaryota</taxon>
        <taxon>Metazoa</taxon>
        <taxon>Spiralia</taxon>
        <taxon>Lophotrochozoa</taxon>
        <taxon>Platyhelminthes</taxon>
        <taxon>Monogenea</taxon>
        <taxon>Polyopisthocotylea</taxon>
        <taxon>Polystomatidea</taxon>
        <taxon>Polystomatidae</taxon>
        <taxon>Protopolystoma</taxon>
    </lineage>
</organism>
<feature type="compositionally biased region" description="Low complexity" evidence="1">
    <location>
        <begin position="27"/>
        <end position="39"/>
    </location>
</feature>
<evidence type="ECO:0000313" key="4">
    <source>
        <dbReference type="Proteomes" id="UP000784294"/>
    </source>
</evidence>
<comment type="caution">
    <text evidence="3">The sequence shown here is derived from an EMBL/GenBank/DDBJ whole genome shotgun (WGS) entry which is preliminary data.</text>
</comment>
<dbReference type="GO" id="GO:0008135">
    <property type="term" value="F:translation factor activity, RNA binding"/>
    <property type="evidence" value="ECO:0007669"/>
    <property type="project" value="TreeGrafter"/>
</dbReference>
<reference evidence="3" key="1">
    <citation type="submission" date="2018-11" db="EMBL/GenBank/DDBJ databases">
        <authorList>
            <consortium name="Pathogen Informatics"/>
        </authorList>
    </citation>
    <scope>NUCLEOTIDE SEQUENCE</scope>
</reference>
<dbReference type="Proteomes" id="UP000784294">
    <property type="component" value="Unassembled WGS sequence"/>
</dbReference>
<dbReference type="GO" id="GO:0045202">
    <property type="term" value="C:synapse"/>
    <property type="evidence" value="ECO:0007669"/>
    <property type="project" value="TreeGrafter"/>
</dbReference>
<feature type="compositionally biased region" description="Polar residues" evidence="1">
    <location>
        <begin position="100"/>
        <end position="121"/>
    </location>
</feature>
<feature type="region of interest" description="Disordered" evidence="1">
    <location>
        <begin position="1"/>
        <end position="53"/>
    </location>
</feature>
<feature type="domain" description="RRM" evidence="2">
    <location>
        <begin position="444"/>
        <end position="558"/>
    </location>
</feature>
<dbReference type="AlphaFoldDB" id="A0A448WZF5"/>
<feature type="compositionally biased region" description="Polar residues" evidence="1">
    <location>
        <begin position="7"/>
        <end position="19"/>
    </location>
</feature>
<dbReference type="PANTHER" id="PTHR12566">
    <property type="entry name" value="CYTOPLASMIC POLYADENYLATION ELEMENT BINDING PROTEIN CPEB"/>
    <property type="match status" value="1"/>
</dbReference>
<sequence length="558" mass="59415">MFPMHGNSCTSNSQTNNGTIAKRPITGGHNNSRNNSGSGAVRPNGWGLTSLPSPNGLPISTSSGIATSCSNSSASLNLSGKQNNWSGPSVSPNSSSGTSLWNQTMVQQSHLKSGSTSSGQSLGNPGIGGGCNLLGNGNIRPSLNNTTGSTGLSKPNNNCLSNLYTMFPKRPQHRMMAHWQQQQQHILHQQQSHSSSKSLNSSNIYDIINTDANSVSSIGGPSNHSGPGSASNYSILHHSFGAGNNSNNAINNNLASSCITSPLVMGNALDTFSQIGIGDSSSSLDTFRFGFDQQLMDVIKSFDASGIEAGGSGSCSSNSGLASLTGNMSIGGNNSINSGLDESLANLAASLSVNDHPPQYGSGLGSTGTNSNNTSINLGPSNPYAFLSSMPAREEGYSRKVFVGGLPPDIDEGIILLYFQLNSFFDTNLNACFISLNVYTYISEEITTAFRRFGPLIVDWPHKTESKAYFPPKGKRKCYPFECFLSYLCEKSISIFSIHLLLYCWVKASCLSDIFSLFAGYCFLLFQDERSVQSLINACIVDEAKYYWCVSSPTMKDK</sequence>
<dbReference type="CDD" id="cd12724">
    <property type="entry name" value="RRM1_CPEB2_like"/>
    <property type="match status" value="1"/>
</dbReference>
<accession>A0A448WZF5</accession>
<name>A0A448WZF5_9PLAT</name>
<dbReference type="GO" id="GO:0003730">
    <property type="term" value="F:mRNA 3'-UTR binding"/>
    <property type="evidence" value="ECO:0007669"/>
    <property type="project" value="InterPro"/>
</dbReference>
<dbReference type="GO" id="GO:0043022">
    <property type="term" value="F:ribosome binding"/>
    <property type="evidence" value="ECO:0007669"/>
    <property type="project" value="TreeGrafter"/>
</dbReference>
<keyword evidence="4" id="KW-1185">Reference proteome</keyword>
<dbReference type="InterPro" id="IPR034819">
    <property type="entry name" value="CPEB"/>
</dbReference>
<feature type="non-terminal residue" evidence="3">
    <location>
        <position position="1"/>
    </location>
</feature>
<dbReference type="PANTHER" id="PTHR12566:SF12">
    <property type="entry name" value="TRANSLATIONAL REGULATOR ORB2"/>
    <property type="match status" value="1"/>
</dbReference>
<dbReference type="InterPro" id="IPR012677">
    <property type="entry name" value="Nucleotide-bd_a/b_plait_sf"/>
</dbReference>
<evidence type="ECO:0000259" key="2">
    <source>
        <dbReference type="Pfam" id="PF16367"/>
    </source>
</evidence>
<dbReference type="InterPro" id="IPR000504">
    <property type="entry name" value="RRM_dom"/>
</dbReference>
<evidence type="ECO:0000313" key="3">
    <source>
        <dbReference type="EMBL" id="VEL24209.1"/>
    </source>
</evidence>
<feature type="compositionally biased region" description="Low complexity" evidence="1">
    <location>
        <begin position="71"/>
        <end position="99"/>
    </location>
</feature>
<protein>
    <recommendedName>
        <fullName evidence="2">RRM domain-containing protein</fullName>
    </recommendedName>
</protein>